<reference evidence="3 4" key="1">
    <citation type="journal article" date="2018" name="BMC Genomics">
        <title>Comparative genome analyses reveal sequence features reflecting distinct modes of host-adaptation between dicot and monocot powdery mildew.</title>
        <authorList>
            <person name="Wu Y."/>
            <person name="Ma X."/>
            <person name="Pan Z."/>
            <person name="Kale S.D."/>
            <person name="Song Y."/>
            <person name="King H."/>
            <person name="Zhang Q."/>
            <person name="Presley C."/>
            <person name="Deng X."/>
            <person name="Wei C.I."/>
            <person name="Xiao S."/>
        </authorList>
    </citation>
    <scope>NUCLEOTIDE SEQUENCE [LARGE SCALE GENOMIC DNA]</scope>
    <source>
        <strain evidence="3">UMSG1</strain>
    </source>
</reference>
<accession>A0A420IJY0</accession>
<dbReference type="GO" id="GO:0005743">
    <property type="term" value="C:mitochondrial inner membrane"/>
    <property type="evidence" value="ECO:0007669"/>
    <property type="project" value="UniProtKB-SubCell"/>
</dbReference>
<keyword evidence="2" id="KW-0679">Respiratory chain</keyword>
<sequence>MSTLLRTLRNLWKIGLRDAAHQMHHLGDTKAGTLIGVDRYGNKYYENLQELPLRTRWVDYKDYELDPSHLEPGWHAWISYMVDKPPTQDKLLQSKTRPWELPNHRPNPTASRAAFKTYSTVVPKITPWIASAESRR</sequence>
<proteinExistence type="inferred from homology"/>
<dbReference type="GO" id="GO:0045271">
    <property type="term" value="C:respiratory chain complex I"/>
    <property type="evidence" value="ECO:0007669"/>
    <property type="project" value="InterPro"/>
</dbReference>
<evidence type="ECO:0000313" key="3">
    <source>
        <dbReference type="EMBL" id="RKF74856.1"/>
    </source>
</evidence>
<comment type="caution">
    <text evidence="3">The sequence shown here is derived from an EMBL/GenBank/DDBJ whole genome shotgun (WGS) entry which is preliminary data.</text>
</comment>
<keyword evidence="2" id="KW-0813">Transport</keyword>
<dbReference type="PANTHER" id="PTHR12910">
    <property type="entry name" value="NADH-UBIQUINONE OXIDOREDUCTASE SUBUNIT B17.2"/>
    <property type="match status" value="1"/>
</dbReference>
<comment type="subcellular location">
    <subcellularLocation>
        <location evidence="2">Mitochondrion inner membrane</location>
        <topology evidence="2">Peripheral membrane protein</topology>
        <orientation evidence="2">Matrix side</orientation>
    </subcellularLocation>
</comment>
<keyword evidence="2" id="KW-0496">Mitochondrion</keyword>
<keyword evidence="2" id="KW-0999">Mitochondrion inner membrane</keyword>
<gene>
    <name evidence="3" type="ORF">GcM1_237069</name>
</gene>
<dbReference type="AlphaFoldDB" id="A0A420IJY0"/>
<evidence type="ECO:0000256" key="2">
    <source>
        <dbReference type="RuleBase" id="RU363103"/>
    </source>
</evidence>
<evidence type="ECO:0000313" key="4">
    <source>
        <dbReference type="Proteomes" id="UP000285326"/>
    </source>
</evidence>
<protein>
    <recommendedName>
        <fullName evidence="2">NADH dehydrogenase [ubiquinone] 1 alpha subcomplex subunit</fullName>
    </recommendedName>
</protein>
<keyword evidence="2" id="KW-0472">Membrane</keyword>
<comment type="similarity">
    <text evidence="1 2">Belongs to the complex I NDUFA12 subunit family.</text>
</comment>
<organism evidence="3 4">
    <name type="scientific">Golovinomyces cichoracearum</name>
    <dbReference type="NCBI Taxonomy" id="62708"/>
    <lineage>
        <taxon>Eukaryota</taxon>
        <taxon>Fungi</taxon>
        <taxon>Dikarya</taxon>
        <taxon>Ascomycota</taxon>
        <taxon>Pezizomycotina</taxon>
        <taxon>Leotiomycetes</taxon>
        <taxon>Erysiphales</taxon>
        <taxon>Erysiphaceae</taxon>
        <taxon>Golovinomyces</taxon>
    </lineage>
</organism>
<dbReference type="InterPro" id="IPR007763">
    <property type="entry name" value="NDUFA12"/>
</dbReference>
<name>A0A420IJY0_9PEZI</name>
<comment type="function">
    <text evidence="2">Accessory subunit of the mitochondrial membrane respiratory chain NADH dehydrogenase (Complex I), that is believed not to be involved in catalysis. Complex I functions in the transfer of electrons from NADH to the respiratory chain. The immediate electron acceptor for the enzyme is believed to be ubiquinone.</text>
</comment>
<dbReference type="GO" id="GO:0006979">
    <property type="term" value="P:response to oxidative stress"/>
    <property type="evidence" value="ECO:0007669"/>
    <property type="project" value="TreeGrafter"/>
</dbReference>
<dbReference type="EMBL" id="MCBS01023745">
    <property type="protein sequence ID" value="RKF74856.1"/>
    <property type="molecule type" value="Genomic_DNA"/>
</dbReference>
<dbReference type="Proteomes" id="UP000285326">
    <property type="component" value="Unassembled WGS sequence"/>
</dbReference>
<evidence type="ECO:0000256" key="1">
    <source>
        <dbReference type="ARBA" id="ARBA00007355"/>
    </source>
</evidence>
<keyword evidence="2" id="KW-0249">Electron transport</keyword>
<dbReference type="PANTHER" id="PTHR12910:SF2">
    <property type="entry name" value="NADH DEHYDROGENASE [UBIQUINONE] 1 ALPHA SUBCOMPLEX SUBUNIT 12"/>
    <property type="match status" value="1"/>
</dbReference>
<dbReference type="Pfam" id="PF05071">
    <property type="entry name" value="NDUFA12"/>
    <property type="match status" value="1"/>
</dbReference>